<proteinExistence type="predicted"/>
<evidence type="ECO:0000256" key="1">
    <source>
        <dbReference type="SAM" id="MobiDB-lite"/>
    </source>
</evidence>
<protein>
    <submittedName>
        <fullName evidence="2">Uncharacterized protein</fullName>
    </submittedName>
</protein>
<feature type="region of interest" description="Disordered" evidence="1">
    <location>
        <begin position="100"/>
        <end position="121"/>
    </location>
</feature>
<sequence>MMSHDEADTWFVWGEGTVFRRPGGDGMLLNGLSHERLFAAIAALDPDWTPPPPCEPDVEVGWGDPVVVDGPWLIFTGGTEREIRAFVDRYEDVRGMLRVSSVPSSGSAHDRPDTGKSPFGR</sequence>
<keyword evidence="3" id="KW-1185">Reference proteome</keyword>
<dbReference type="EMBL" id="CP071839">
    <property type="protein sequence ID" value="QTD98622.1"/>
    <property type="molecule type" value="Genomic_DNA"/>
</dbReference>
<name>A0ABX7TQF8_STRCY</name>
<evidence type="ECO:0000313" key="3">
    <source>
        <dbReference type="Proteomes" id="UP000663908"/>
    </source>
</evidence>
<dbReference type="RefSeq" id="WP_208032317.1">
    <property type="nucleotide sequence ID" value="NZ_CP071839.1"/>
</dbReference>
<gene>
    <name evidence="2" type="ORF">S1361_14790</name>
</gene>
<reference evidence="2 3" key="1">
    <citation type="submission" date="2021-03" db="EMBL/GenBank/DDBJ databases">
        <title>Complete genome sequence of Streptomyces cyanogenus S136, producer of anticancer angucycline landomycin A.</title>
        <authorList>
            <person name="Hrab P."/>
            <person name="Ruckert C."/>
            <person name="Busche T."/>
            <person name="Ostash I."/>
            <person name="Kalinowski J."/>
            <person name="Fedorenko V."/>
            <person name="Yushchuk O."/>
            <person name="Ostash B."/>
        </authorList>
    </citation>
    <scope>NUCLEOTIDE SEQUENCE [LARGE SCALE GENOMIC DNA]</scope>
    <source>
        <strain evidence="2 3">S136</strain>
    </source>
</reference>
<organism evidence="2 3">
    <name type="scientific">Streptomyces cyanogenus</name>
    <dbReference type="NCBI Taxonomy" id="80860"/>
    <lineage>
        <taxon>Bacteria</taxon>
        <taxon>Bacillati</taxon>
        <taxon>Actinomycetota</taxon>
        <taxon>Actinomycetes</taxon>
        <taxon>Kitasatosporales</taxon>
        <taxon>Streptomycetaceae</taxon>
        <taxon>Streptomyces</taxon>
    </lineage>
</organism>
<accession>A0ABX7TQF8</accession>
<evidence type="ECO:0000313" key="2">
    <source>
        <dbReference type="EMBL" id="QTD98622.1"/>
    </source>
</evidence>
<dbReference type="Proteomes" id="UP000663908">
    <property type="component" value="Chromosome"/>
</dbReference>